<evidence type="ECO:0000313" key="4">
    <source>
        <dbReference type="EMBL" id="CAF3771292.1"/>
    </source>
</evidence>
<dbReference type="EMBL" id="CAJNOQ010003190">
    <property type="protein sequence ID" value="CAF0999855.1"/>
    <property type="molecule type" value="Genomic_DNA"/>
</dbReference>
<dbReference type="AlphaFoldDB" id="A0A814GQZ7"/>
<dbReference type="GO" id="GO:0046983">
    <property type="term" value="F:protein dimerization activity"/>
    <property type="evidence" value="ECO:0007669"/>
    <property type="project" value="InterPro"/>
</dbReference>
<organism evidence="3 5">
    <name type="scientific">Didymodactylos carnosus</name>
    <dbReference type="NCBI Taxonomy" id="1234261"/>
    <lineage>
        <taxon>Eukaryota</taxon>
        <taxon>Metazoa</taxon>
        <taxon>Spiralia</taxon>
        <taxon>Gnathifera</taxon>
        <taxon>Rotifera</taxon>
        <taxon>Eurotatoria</taxon>
        <taxon>Bdelloidea</taxon>
        <taxon>Philodinida</taxon>
        <taxon>Philodinidae</taxon>
        <taxon>Didymodactylos</taxon>
    </lineage>
</organism>
<dbReference type="Proteomes" id="UP000663829">
    <property type="component" value="Unassembled WGS sequence"/>
</dbReference>
<feature type="region of interest" description="Disordered" evidence="1">
    <location>
        <begin position="369"/>
        <end position="395"/>
    </location>
</feature>
<feature type="domain" description="HAT C-terminal dimerisation" evidence="2">
    <location>
        <begin position="331"/>
        <end position="370"/>
    </location>
</feature>
<accession>A0A814GQZ7</accession>
<name>A0A814GQZ7_9BILA</name>
<evidence type="ECO:0000259" key="2">
    <source>
        <dbReference type="Pfam" id="PF05699"/>
    </source>
</evidence>
<dbReference type="OrthoDB" id="1607513at2759"/>
<dbReference type="InterPro" id="IPR008906">
    <property type="entry name" value="HATC_C_dom"/>
</dbReference>
<evidence type="ECO:0000313" key="3">
    <source>
        <dbReference type="EMBL" id="CAF0999855.1"/>
    </source>
</evidence>
<protein>
    <recommendedName>
        <fullName evidence="2">HAT C-terminal dimerisation domain-containing protein</fullName>
    </recommendedName>
</protein>
<feature type="compositionally biased region" description="Basic and acidic residues" evidence="1">
    <location>
        <begin position="369"/>
        <end position="384"/>
    </location>
</feature>
<comment type="caution">
    <text evidence="3">The sequence shown here is derived from an EMBL/GenBank/DDBJ whole genome shotgun (WGS) entry which is preliminary data.</text>
</comment>
<proteinExistence type="predicted"/>
<dbReference type="EMBL" id="CAJOBC010003190">
    <property type="protein sequence ID" value="CAF3771292.1"/>
    <property type="molecule type" value="Genomic_DNA"/>
</dbReference>
<dbReference type="SUPFAM" id="SSF53098">
    <property type="entry name" value="Ribonuclease H-like"/>
    <property type="match status" value="1"/>
</dbReference>
<reference evidence="3" key="1">
    <citation type="submission" date="2021-02" db="EMBL/GenBank/DDBJ databases">
        <authorList>
            <person name="Nowell W R."/>
        </authorList>
    </citation>
    <scope>NUCLEOTIDE SEQUENCE</scope>
</reference>
<dbReference type="Proteomes" id="UP000681722">
    <property type="component" value="Unassembled WGS sequence"/>
</dbReference>
<evidence type="ECO:0000256" key="1">
    <source>
        <dbReference type="SAM" id="MobiDB-lite"/>
    </source>
</evidence>
<dbReference type="InterPro" id="IPR012337">
    <property type="entry name" value="RNaseH-like_sf"/>
</dbReference>
<sequence>MQQGNNIFRSSSTTKNEYTINQIENLLKLDTNPKHYMILKNGIKRLTSDSWETSGLTSKLQADSPYQVKPGFASCFNCKSTLHYESSTKYMKSHNCIPSTTINEGPLAIYLNNKKAIRDQLKKFDLEYYFANTKLSFMSDRGSNIIKALPEQELSFLIDKNEARFSTWEVGMNKEIQDNYGVALKQSNVTRWLSLSNLLESIEISIEHARSIISSKPAAVKQKVCINKINTEDIKDLVCLLKPFKHVATLVQTGDRPSLHMVYVAINKLEHHLEGKDIDLDGKCIIIDDRHEDPDDNDADNNLTAFRSLLDELDKYLKMVIDVQLKQPNLLLARHLYSIPATSAGVERQFSAAGLVIDERRSSLNPDTVENRARAGRSRKDCHPGRVWPPESHDGSGRPRLFLARLVPGGPPKIHLITSSGVNI</sequence>
<dbReference type="Pfam" id="PF05699">
    <property type="entry name" value="Dimer_Tnp_hAT"/>
    <property type="match status" value="1"/>
</dbReference>
<evidence type="ECO:0000313" key="5">
    <source>
        <dbReference type="Proteomes" id="UP000663829"/>
    </source>
</evidence>
<keyword evidence="5" id="KW-1185">Reference proteome</keyword>
<gene>
    <name evidence="3" type="ORF">GPM918_LOCUS13695</name>
    <name evidence="4" type="ORF">SRO942_LOCUS13695</name>
</gene>